<comment type="subcellular location">
    <subcellularLocation>
        <location evidence="3">Cytoplasm</location>
    </subcellularLocation>
</comment>
<dbReference type="eggNOG" id="COG0830">
    <property type="taxonomic scope" value="Bacteria"/>
</dbReference>
<evidence type="ECO:0000256" key="3">
    <source>
        <dbReference type="HAMAP-Rule" id="MF_01385"/>
    </source>
</evidence>
<evidence type="ECO:0000313" key="5">
    <source>
        <dbReference type="Proteomes" id="UP000001551"/>
    </source>
</evidence>
<organism evidence="4 5">
    <name type="scientific">Ethanoligenens harbinense (strain DSM 18485 / JCM 12961 / CGMCC 1.5033 / YUAN-3)</name>
    <dbReference type="NCBI Taxonomy" id="663278"/>
    <lineage>
        <taxon>Bacteria</taxon>
        <taxon>Bacillati</taxon>
        <taxon>Bacillota</taxon>
        <taxon>Clostridia</taxon>
        <taxon>Eubacteriales</taxon>
        <taxon>Oscillospiraceae</taxon>
        <taxon>Ethanoligenens</taxon>
    </lineage>
</organism>
<dbReference type="Pfam" id="PF01730">
    <property type="entry name" value="UreF"/>
    <property type="match status" value="1"/>
</dbReference>
<dbReference type="STRING" id="663278.Ethha_2669"/>
<dbReference type="InterPro" id="IPR002639">
    <property type="entry name" value="UreF"/>
</dbReference>
<keyword evidence="2 3" id="KW-0143">Chaperone</keyword>
<dbReference type="PANTHER" id="PTHR33620">
    <property type="entry name" value="UREASE ACCESSORY PROTEIN F"/>
    <property type="match status" value="1"/>
</dbReference>
<dbReference type="PANTHER" id="PTHR33620:SF1">
    <property type="entry name" value="UREASE ACCESSORY PROTEIN F"/>
    <property type="match status" value="1"/>
</dbReference>
<dbReference type="GO" id="GO:0005737">
    <property type="term" value="C:cytoplasm"/>
    <property type="evidence" value="ECO:0007669"/>
    <property type="project" value="UniProtKB-SubCell"/>
</dbReference>
<dbReference type="GO" id="GO:0016151">
    <property type="term" value="F:nickel cation binding"/>
    <property type="evidence" value="ECO:0007669"/>
    <property type="project" value="UniProtKB-UniRule"/>
</dbReference>
<dbReference type="HOGENOM" id="CLU_049215_4_2_9"/>
<keyword evidence="3" id="KW-0963">Cytoplasm</keyword>
<proteinExistence type="inferred from homology"/>
<evidence type="ECO:0000256" key="2">
    <source>
        <dbReference type="ARBA" id="ARBA00023186"/>
    </source>
</evidence>
<gene>
    <name evidence="3" type="primary">ureF</name>
    <name evidence="4" type="ordered locus">Ethha_2669</name>
</gene>
<reference evidence="4 5" key="1">
    <citation type="submission" date="2010-12" db="EMBL/GenBank/DDBJ databases">
        <title>Complete sequence of Ethanoligenens harbinense YUAN-3.</title>
        <authorList>
            <person name="Lucas S."/>
            <person name="Copeland A."/>
            <person name="Lapidus A."/>
            <person name="Cheng J.-F."/>
            <person name="Bruce D."/>
            <person name="Goodwin L."/>
            <person name="Pitluck S."/>
            <person name="Chertkov O."/>
            <person name="Misra M."/>
            <person name="Detter J.C."/>
            <person name="Han C."/>
            <person name="Tapia R."/>
            <person name="Land M."/>
            <person name="Hauser L."/>
            <person name="Jeffries C."/>
            <person name="Kyrpides N."/>
            <person name="Ivanova N."/>
            <person name="Mikhailova N."/>
            <person name="Wang A."/>
            <person name="Mouttaki H."/>
            <person name="He Z."/>
            <person name="Zhou J."/>
            <person name="Hemme C.L."/>
            <person name="Woyke T."/>
        </authorList>
    </citation>
    <scope>NUCLEOTIDE SEQUENCE [LARGE SCALE GENOMIC DNA]</scope>
    <source>
        <strain evidence="5">DSM 18485 / JCM 12961 / CGMCC 1.5033 / YUAN-3</strain>
    </source>
</reference>
<keyword evidence="5" id="KW-1185">Reference proteome</keyword>
<comment type="similarity">
    <text evidence="3">Belongs to the UreF family.</text>
</comment>
<evidence type="ECO:0000313" key="4">
    <source>
        <dbReference type="EMBL" id="ADU28162.1"/>
    </source>
</evidence>
<name>E6U7N9_ETHHY</name>
<dbReference type="KEGG" id="eha:Ethha_2669"/>
<comment type="function">
    <text evidence="3">Required for maturation of urease via the functional incorporation of the urease nickel metallocenter.</text>
</comment>
<dbReference type="Proteomes" id="UP000001551">
    <property type="component" value="Chromosome"/>
</dbReference>
<dbReference type="PIRSF" id="PIRSF009467">
    <property type="entry name" value="Ureas_acces_UreF"/>
    <property type="match status" value="1"/>
</dbReference>
<dbReference type="InterPro" id="IPR038277">
    <property type="entry name" value="UreF_sf"/>
</dbReference>
<dbReference type="Gene3D" id="1.10.4190.10">
    <property type="entry name" value="Urease accessory protein UreF"/>
    <property type="match status" value="1"/>
</dbReference>
<sequence>MKLLQITDAFFPVGAFTLSNGLETYVQQERLRTPADLEAYLAAFLRSAAYNDLAVAARAWDYIDDFAALLRLDALAAASRIPREVREGARRMCQRFFRLAGQMGAGGLERYAAAVRAGEAYGQYAVAFGLYARAQGIAREDAVAALAYNAVSAVVNNCVKLVPLGQHDGQRILHARLGDVLCAARLALDVPEEEIGLALPGLDLRAIQHEHLPARQYMS</sequence>
<evidence type="ECO:0000256" key="1">
    <source>
        <dbReference type="ARBA" id="ARBA00022988"/>
    </source>
</evidence>
<accession>E6U7N9</accession>
<comment type="subunit">
    <text evidence="3">UreD, UreF and UreG form a complex that acts as a GTP-hydrolysis-dependent molecular chaperone, activating the urease apoprotein by helping to assemble the nickel containing metallocenter of UreC. The UreE protein probably delivers the nickel.</text>
</comment>
<protein>
    <recommendedName>
        <fullName evidence="3">Urease accessory protein UreF</fullName>
    </recommendedName>
</protein>
<dbReference type="HAMAP" id="MF_01385">
    <property type="entry name" value="UreF"/>
    <property type="match status" value="1"/>
</dbReference>
<keyword evidence="1 3" id="KW-0996">Nickel insertion</keyword>
<dbReference type="AlphaFoldDB" id="E6U7N9"/>
<dbReference type="EMBL" id="CP002400">
    <property type="protein sequence ID" value="ADU28162.1"/>
    <property type="molecule type" value="Genomic_DNA"/>
</dbReference>